<dbReference type="STRING" id="99656.SAMN05421659_101337"/>
<dbReference type="SUPFAM" id="SSF54001">
    <property type="entry name" value="Cysteine proteinases"/>
    <property type="match status" value="1"/>
</dbReference>
<evidence type="ECO:0000256" key="4">
    <source>
        <dbReference type="ARBA" id="ARBA00022807"/>
    </source>
</evidence>
<dbReference type="GO" id="GO:0008234">
    <property type="term" value="F:cysteine-type peptidase activity"/>
    <property type="evidence" value="ECO:0007669"/>
    <property type="project" value="UniProtKB-KW"/>
</dbReference>
<dbReference type="PANTHER" id="PTHR47359">
    <property type="entry name" value="PEPTIDOGLYCAN DL-ENDOPEPTIDASE CWLO"/>
    <property type="match status" value="1"/>
</dbReference>
<keyword evidence="6" id="KW-0472">Membrane</keyword>
<evidence type="ECO:0000256" key="2">
    <source>
        <dbReference type="ARBA" id="ARBA00022670"/>
    </source>
</evidence>
<dbReference type="Pfam" id="PF00877">
    <property type="entry name" value="NLPC_P60"/>
    <property type="match status" value="1"/>
</dbReference>
<keyword evidence="9" id="KW-1185">Reference proteome</keyword>
<dbReference type="EMBL" id="FOJI01000001">
    <property type="protein sequence ID" value="SEV85169.1"/>
    <property type="molecule type" value="Genomic_DNA"/>
</dbReference>
<organism evidence="8 9">
    <name type="scientific">[Clostridium] fimetarium</name>
    <dbReference type="NCBI Taxonomy" id="99656"/>
    <lineage>
        <taxon>Bacteria</taxon>
        <taxon>Bacillati</taxon>
        <taxon>Bacillota</taxon>
        <taxon>Clostridia</taxon>
        <taxon>Lachnospirales</taxon>
        <taxon>Lachnospiraceae</taxon>
    </lineage>
</organism>
<dbReference type="InterPro" id="IPR038765">
    <property type="entry name" value="Papain-like_cys_pep_sf"/>
</dbReference>
<feature type="region of interest" description="Disordered" evidence="5">
    <location>
        <begin position="32"/>
        <end position="55"/>
    </location>
</feature>
<evidence type="ECO:0000256" key="5">
    <source>
        <dbReference type="SAM" id="MobiDB-lite"/>
    </source>
</evidence>
<evidence type="ECO:0000256" key="3">
    <source>
        <dbReference type="ARBA" id="ARBA00022801"/>
    </source>
</evidence>
<sequence length="628" mass="68272">MIIHTKEKTKIHIHENRDAKIKGHNVYMVDHSPMSKGSTTKQIESVNQGKKSFRKSTIHQNRLRNLNPVSQYRQKLKDSNRSVKVKNSTIKNAGLISASTTVNQLEGGEEIRNSAMIASTIARPVTGSASKGAALFRKKVLDERKAKIKKVEAGKKLGRKKIRDTAAGSVRKLAKDSAKKASKDSAKFVAKESAKVGAKVAGTATGTAATGPAGPLIGLAVGEAVGFKLDRNDVKRTNRNRKLKFFFDKLKSEDNQTESFAKLVKDLIFKQASVAIKYIIKYVGIALLILFLLIAVAVLPVILVIAIIYNSPLAIFFPPLESGDTVMSVTSQYEAEFNRDVNTLASNHTGYDDGIVVYVDYEGMSASPSNYYDIMAVYMVKYGVGDTATIMNDTSKAKLKSVFDDMCSYTTTSETETVENEDGTTSSTTVLHVNVTLKSYRDMISIYNFNSDEVELLEITMDPKNLALIGYTGGTGGGNAVSELSQAEITTIVSGITDAKAKQTCTYALNKVGYPYSQDYRDSGNYYDCSSLAYYSWKAAGIDISYGGATTAAAEGQGLDEAGKTVSYEEIRPGDLIFYSYCSNGRYKNISHVAIYVGNGKAVEALNETVGVIYRDVSTGSIVMIGRP</sequence>
<dbReference type="GO" id="GO:0006508">
    <property type="term" value="P:proteolysis"/>
    <property type="evidence" value="ECO:0007669"/>
    <property type="project" value="UniProtKB-KW"/>
</dbReference>
<dbReference type="InterPro" id="IPR051794">
    <property type="entry name" value="PG_Endopeptidase_C40"/>
</dbReference>
<protein>
    <submittedName>
        <fullName evidence="8">Cell wall-associated hydrolase, NlpC family</fullName>
    </submittedName>
</protein>
<comment type="similarity">
    <text evidence="1">Belongs to the peptidase C40 family.</text>
</comment>
<evidence type="ECO:0000313" key="9">
    <source>
        <dbReference type="Proteomes" id="UP000199701"/>
    </source>
</evidence>
<evidence type="ECO:0000259" key="7">
    <source>
        <dbReference type="PROSITE" id="PS51935"/>
    </source>
</evidence>
<name>A0A1I0MAB0_9FIRM</name>
<evidence type="ECO:0000256" key="1">
    <source>
        <dbReference type="ARBA" id="ARBA00007074"/>
    </source>
</evidence>
<dbReference type="PANTHER" id="PTHR47359:SF3">
    <property type="entry name" value="NLP_P60 DOMAIN-CONTAINING PROTEIN-RELATED"/>
    <property type="match status" value="1"/>
</dbReference>
<proteinExistence type="inferred from homology"/>
<accession>A0A1I0MAB0</accession>
<dbReference type="Gene3D" id="3.90.1720.10">
    <property type="entry name" value="endopeptidase domain like (from Nostoc punctiforme)"/>
    <property type="match status" value="1"/>
</dbReference>
<keyword evidence="3 8" id="KW-0378">Hydrolase</keyword>
<reference evidence="8 9" key="1">
    <citation type="submission" date="2016-10" db="EMBL/GenBank/DDBJ databases">
        <authorList>
            <person name="de Groot N.N."/>
        </authorList>
    </citation>
    <scope>NUCLEOTIDE SEQUENCE [LARGE SCALE GENOMIC DNA]</scope>
    <source>
        <strain evidence="8 9">DSM 9179</strain>
    </source>
</reference>
<dbReference type="PROSITE" id="PS51935">
    <property type="entry name" value="NLPC_P60"/>
    <property type="match status" value="1"/>
</dbReference>
<feature type="transmembrane region" description="Helical" evidence="6">
    <location>
        <begin position="279"/>
        <end position="309"/>
    </location>
</feature>
<feature type="compositionally biased region" description="Polar residues" evidence="5">
    <location>
        <begin position="35"/>
        <end position="50"/>
    </location>
</feature>
<keyword evidence="6" id="KW-0812">Transmembrane</keyword>
<dbReference type="Proteomes" id="UP000199701">
    <property type="component" value="Unassembled WGS sequence"/>
</dbReference>
<gene>
    <name evidence="8" type="ORF">SAMN05421659_101337</name>
</gene>
<dbReference type="OrthoDB" id="5623881at2"/>
<keyword evidence="6" id="KW-1133">Transmembrane helix</keyword>
<dbReference type="AlphaFoldDB" id="A0A1I0MAB0"/>
<evidence type="ECO:0000313" key="8">
    <source>
        <dbReference type="EMBL" id="SEV85169.1"/>
    </source>
</evidence>
<dbReference type="InterPro" id="IPR000064">
    <property type="entry name" value="NLP_P60_dom"/>
</dbReference>
<keyword evidence="4" id="KW-0788">Thiol protease</keyword>
<evidence type="ECO:0000256" key="6">
    <source>
        <dbReference type="SAM" id="Phobius"/>
    </source>
</evidence>
<keyword evidence="2" id="KW-0645">Protease</keyword>
<feature type="domain" description="NlpC/P60" evidence="7">
    <location>
        <begin position="494"/>
        <end position="628"/>
    </location>
</feature>